<evidence type="ECO:0000256" key="1">
    <source>
        <dbReference type="ARBA" id="ARBA00022531"/>
    </source>
</evidence>
<evidence type="ECO:0000256" key="2">
    <source>
        <dbReference type="ARBA" id="ARBA00022692"/>
    </source>
</evidence>
<dbReference type="InterPro" id="IPR037279">
    <property type="entry name" value="PSI_PsaM_sf"/>
</dbReference>
<dbReference type="SUPFAM" id="SSF81548">
    <property type="entry name" value="Subunit XII of photosystem I reaction centre, PsaM"/>
    <property type="match status" value="1"/>
</dbReference>
<dbReference type="GO" id="GO:0009522">
    <property type="term" value="C:photosystem I"/>
    <property type="evidence" value="ECO:0007669"/>
    <property type="project" value="UniProtKB-KW"/>
</dbReference>
<sequence>MIQENQIFIGLFIALINGIFALRLGIAMYKSN</sequence>
<gene>
    <name evidence="7 8" type="primary">psaM</name>
</gene>
<dbReference type="AlphaFoldDB" id="A0A2Z4M9N7"/>
<keyword evidence="2 7" id="KW-0812">Transmembrane</keyword>
<keyword evidence="3 7" id="KW-0603">Photosystem I</keyword>
<reference evidence="8" key="1">
    <citation type="submission" date="2017-12" db="EMBL/GenBank/DDBJ databases">
        <title>Resolution of core Chlorophyta phylogeny using heterogeneous models with AT-rich chloroplast sequence data.</title>
        <authorList>
            <person name="Fang L."/>
        </authorList>
    </citation>
    <scope>NUCLEOTIDE SEQUENCE</scope>
</reference>
<dbReference type="EMBL" id="MG721585">
    <property type="protein sequence ID" value="AWX53141.1"/>
    <property type="molecule type" value="Genomic_DNA"/>
</dbReference>
<proteinExistence type="inferred from homology"/>
<reference evidence="9" key="2">
    <citation type="submission" date="2019-01" db="EMBL/GenBank/DDBJ databases">
        <title>Complete Chloroplast Genome of Blidingia minima.</title>
        <authorList>
            <person name="Gao D."/>
        </authorList>
    </citation>
    <scope>NUCLEOTIDE SEQUENCE</scope>
</reference>
<keyword evidence="6 7" id="KW-0472">Membrane</keyword>
<keyword evidence="1 7" id="KW-0602">Photosynthesis</keyword>
<evidence type="ECO:0000256" key="7">
    <source>
        <dbReference type="HAMAP-Rule" id="MF_00828"/>
    </source>
</evidence>
<evidence type="ECO:0000313" key="8">
    <source>
        <dbReference type="EMBL" id="AWX53141.1"/>
    </source>
</evidence>
<dbReference type="Pfam" id="PF07465">
    <property type="entry name" value="PsaM"/>
    <property type="match status" value="1"/>
</dbReference>
<comment type="subcellular location">
    <subcellularLocation>
        <location evidence="7">Plastid</location>
        <location evidence="7">Chloroplast thylakoid membrane</location>
        <topology evidence="7">Single-pass membrane protein</topology>
    </subcellularLocation>
</comment>
<organism evidence="8">
    <name type="scientific">Blidingia minima</name>
    <dbReference type="NCBI Taxonomy" id="63414"/>
    <lineage>
        <taxon>Eukaryota</taxon>
        <taxon>Viridiplantae</taxon>
        <taxon>Chlorophyta</taxon>
        <taxon>core chlorophytes</taxon>
        <taxon>Ulvophyceae</taxon>
        <taxon>OUU clade</taxon>
        <taxon>Ulvales</taxon>
        <taxon>Ulvaceae</taxon>
        <taxon>Blidingia</taxon>
    </lineage>
</organism>
<dbReference type="GO" id="GO:0009535">
    <property type="term" value="C:chloroplast thylakoid membrane"/>
    <property type="evidence" value="ECO:0007669"/>
    <property type="project" value="UniProtKB-SubCell"/>
</dbReference>
<dbReference type="NCBIfam" id="TIGR03053">
    <property type="entry name" value="PS_I_psaM"/>
    <property type="match status" value="1"/>
</dbReference>
<dbReference type="HAMAP" id="MF_00828">
    <property type="entry name" value="PSI_PsaM"/>
    <property type="match status" value="1"/>
</dbReference>
<geneLocation type="chloroplast" evidence="8"/>
<dbReference type="InterPro" id="IPR010010">
    <property type="entry name" value="PSI_PsaM"/>
</dbReference>
<evidence type="ECO:0000313" key="9">
    <source>
        <dbReference type="EMBL" id="QUX32845.1"/>
    </source>
</evidence>
<keyword evidence="5 7" id="KW-0793">Thylakoid</keyword>
<accession>A0A2Z4M9N7</accession>
<name>A0A2Z4M9N7_9CHLO</name>
<dbReference type="EMBL" id="MK408749">
    <property type="protein sequence ID" value="QUX32845.1"/>
    <property type="molecule type" value="Genomic_DNA"/>
</dbReference>
<keyword evidence="8" id="KW-0934">Plastid</keyword>
<evidence type="ECO:0000256" key="3">
    <source>
        <dbReference type="ARBA" id="ARBA00022836"/>
    </source>
</evidence>
<protein>
    <recommendedName>
        <fullName evidence="7">Photosystem I reaction center subunit XII</fullName>
    </recommendedName>
    <alternativeName>
        <fullName evidence="7">PSI-M</fullName>
    </alternativeName>
</protein>
<dbReference type="GO" id="GO:0015979">
    <property type="term" value="P:photosynthesis"/>
    <property type="evidence" value="ECO:0007669"/>
    <property type="project" value="UniProtKB-UniRule"/>
</dbReference>
<keyword evidence="4 7" id="KW-1133">Transmembrane helix</keyword>
<evidence type="ECO:0000256" key="6">
    <source>
        <dbReference type="ARBA" id="ARBA00023136"/>
    </source>
</evidence>
<comment type="similarity">
    <text evidence="7">Belongs to the PsaM family.</text>
</comment>
<evidence type="ECO:0000256" key="4">
    <source>
        <dbReference type="ARBA" id="ARBA00022989"/>
    </source>
</evidence>
<keyword evidence="8" id="KW-0150">Chloroplast</keyword>
<evidence type="ECO:0000256" key="5">
    <source>
        <dbReference type="ARBA" id="ARBA00023078"/>
    </source>
</evidence>
<feature type="transmembrane region" description="Helical" evidence="7">
    <location>
        <begin position="6"/>
        <end position="26"/>
    </location>
</feature>